<keyword evidence="1 4" id="KW-0808">Transferase</keyword>
<gene>
    <name evidence="4" type="ORF">IO99_14330</name>
</gene>
<dbReference type="SUPFAM" id="SSF53756">
    <property type="entry name" value="UDP-Glycosyltransferase/glycogen phosphorylase"/>
    <property type="match status" value="1"/>
</dbReference>
<name>A0A084J913_9CLOT</name>
<dbReference type="InterPro" id="IPR001296">
    <property type="entry name" value="Glyco_trans_1"/>
</dbReference>
<dbReference type="eggNOG" id="COG0438">
    <property type="taxonomic scope" value="Bacteria"/>
</dbReference>
<dbReference type="PANTHER" id="PTHR46401:SF2">
    <property type="entry name" value="GLYCOSYLTRANSFERASE WBBK-RELATED"/>
    <property type="match status" value="1"/>
</dbReference>
<sequence>MKICILTTGHSPFDSRIFYKQANSLKKICDDITIIGPYDKEFEIVSGIKIKGIPKPKDLKGRFFILDLIIEKAIEERADIYHFHDFEIIYRALKIKRKLPNSKIIYDVHEHYPDMVRMSKKVPKPIRALTTLMVDKSELFISKKFDFIITADEAVKDRFNSISKNVEVIHNYTQFNAIKNDLIKKEYDIIYQGGITIERGALQILKAIKILKSNNKYENIKMVFVGPFGYAKCKDILMKYISENDLESNIIFTGRVDHDIVREYMYKSKIGLVPLLPEPKYFKNIPTKQFEYMSCGIPVIGSYMPPIKRYITAYNSGIVINPLDEIDIAENIAKLLMDEDLIKCMGDNGIKAISEEFNWKQEEEKLISIYKVLGGISNE</sequence>
<feature type="domain" description="Glycosyltransferase subfamily 4-like N-terminal" evidence="3">
    <location>
        <begin position="44"/>
        <end position="171"/>
    </location>
</feature>
<dbReference type="Pfam" id="PF00534">
    <property type="entry name" value="Glycos_transf_1"/>
    <property type="match status" value="1"/>
</dbReference>
<dbReference type="CDD" id="cd03794">
    <property type="entry name" value="GT4_WbuB-like"/>
    <property type="match status" value="1"/>
</dbReference>
<evidence type="ECO:0000313" key="5">
    <source>
        <dbReference type="Proteomes" id="UP000028542"/>
    </source>
</evidence>
<dbReference type="Proteomes" id="UP000028542">
    <property type="component" value="Unassembled WGS sequence"/>
</dbReference>
<reference evidence="4 5" key="1">
    <citation type="submission" date="2014-07" db="EMBL/GenBank/DDBJ databases">
        <title>Draft genome of Clostridium sulfidigenes 113A isolated from sediments associated with methane hydrate from Krishna Godavari basin.</title>
        <authorList>
            <person name="Honkalas V.S."/>
            <person name="Dabir A.P."/>
            <person name="Arora P."/>
            <person name="Dhakephalkar P.K."/>
        </authorList>
    </citation>
    <scope>NUCLEOTIDE SEQUENCE [LARGE SCALE GENOMIC DNA]</scope>
    <source>
        <strain evidence="4 5">113A</strain>
    </source>
</reference>
<dbReference type="EMBL" id="JPMD01000035">
    <property type="protein sequence ID" value="KEZ85447.1"/>
    <property type="molecule type" value="Genomic_DNA"/>
</dbReference>
<proteinExistence type="predicted"/>
<evidence type="ECO:0000313" key="4">
    <source>
        <dbReference type="EMBL" id="KEZ85447.1"/>
    </source>
</evidence>
<comment type="caution">
    <text evidence="4">The sequence shown here is derived from an EMBL/GenBank/DDBJ whole genome shotgun (WGS) entry which is preliminary data.</text>
</comment>
<dbReference type="RefSeq" id="WP_035134383.1">
    <property type="nucleotide sequence ID" value="NZ_JPMD01000035.1"/>
</dbReference>
<dbReference type="PANTHER" id="PTHR46401">
    <property type="entry name" value="GLYCOSYLTRANSFERASE WBBK-RELATED"/>
    <property type="match status" value="1"/>
</dbReference>
<evidence type="ECO:0000259" key="3">
    <source>
        <dbReference type="Pfam" id="PF13439"/>
    </source>
</evidence>
<keyword evidence="5" id="KW-1185">Reference proteome</keyword>
<organism evidence="4 5">
    <name type="scientific">Clostridium sulfidigenes</name>
    <dbReference type="NCBI Taxonomy" id="318464"/>
    <lineage>
        <taxon>Bacteria</taxon>
        <taxon>Bacillati</taxon>
        <taxon>Bacillota</taxon>
        <taxon>Clostridia</taxon>
        <taxon>Eubacteriales</taxon>
        <taxon>Clostridiaceae</taxon>
        <taxon>Clostridium</taxon>
    </lineage>
</organism>
<dbReference type="GO" id="GO:0009103">
    <property type="term" value="P:lipopolysaccharide biosynthetic process"/>
    <property type="evidence" value="ECO:0007669"/>
    <property type="project" value="TreeGrafter"/>
</dbReference>
<feature type="domain" description="Glycosyl transferase family 1" evidence="2">
    <location>
        <begin position="179"/>
        <end position="351"/>
    </location>
</feature>
<dbReference type="STRING" id="318464.IO99_14330"/>
<dbReference type="Gene3D" id="3.40.50.2000">
    <property type="entry name" value="Glycogen Phosphorylase B"/>
    <property type="match status" value="2"/>
</dbReference>
<dbReference type="AlphaFoldDB" id="A0A084J913"/>
<evidence type="ECO:0000259" key="2">
    <source>
        <dbReference type="Pfam" id="PF00534"/>
    </source>
</evidence>
<dbReference type="InterPro" id="IPR028098">
    <property type="entry name" value="Glyco_trans_4-like_N"/>
</dbReference>
<evidence type="ECO:0000256" key="1">
    <source>
        <dbReference type="ARBA" id="ARBA00022679"/>
    </source>
</evidence>
<dbReference type="GO" id="GO:0016757">
    <property type="term" value="F:glycosyltransferase activity"/>
    <property type="evidence" value="ECO:0007669"/>
    <property type="project" value="InterPro"/>
</dbReference>
<protein>
    <submittedName>
        <fullName evidence="4">Group 1 glycosyl transferase</fullName>
    </submittedName>
</protein>
<accession>A0A084J913</accession>
<dbReference type="Pfam" id="PF13439">
    <property type="entry name" value="Glyco_transf_4"/>
    <property type="match status" value="1"/>
</dbReference>